<dbReference type="InterPro" id="IPR013087">
    <property type="entry name" value="Znf_C2H2_type"/>
</dbReference>
<evidence type="ECO:0000313" key="4">
    <source>
        <dbReference type="Proteomes" id="UP000075902"/>
    </source>
</evidence>
<accession>A0A182UAC2</accession>
<protein>
    <recommendedName>
        <fullName evidence="2">C2H2-type domain-containing protein</fullName>
    </recommendedName>
</protein>
<dbReference type="SMART" id="SM00355">
    <property type="entry name" value="ZnF_C2H2"/>
    <property type="match status" value="2"/>
</dbReference>
<feature type="domain" description="C2H2-type" evidence="2">
    <location>
        <begin position="88"/>
        <end position="114"/>
    </location>
</feature>
<keyword evidence="1" id="KW-0863">Zinc-finger</keyword>
<dbReference type="GO" id="GO:0008270">
    <property type="term" value="F:zinc ion binding"/>
    <property type="evidence" value="ECO:0007669"/>
    <property type="project" value="UniProtKB-KW"/>
</dbReference>
<evidence type="ECO:0000256" key="1">
    <source>
        <dbReference type="PROSITE-ProRule" id="PRU00042"/>
    </source>
</evidence>
<proteinExistence type="predicted"/>
<dbReference type="EnsemblMetazoa" id="AMEC016800-RA">
    <property type="protein sequence ID" value="AMEC016800-PA"/>
    <property type="gene ID" value="AMEC016800"/>
</dbReference>
<dbReference type="AlphaFoldDB" id="A0A182UAC2"/>
<keyword evidence="1" id="KW-0862">Zinc</keyword>
<dbReference type="PROSITE" id="PS50157">
    <property type="entry name" value="ZINC_FINGER_C2H2_2"/>
    <property type="match status" value="1"/>
</dbReference>
<reference evidence="3" key="2">
    <citation type="submission" date="2020-05" db="UniProtKB">
        <authorList>
            <consortium name="EnsemblMetazoa"/>
        </authorList>
    </citation>
    <scope>IDENTIFICATION</scope>
    <source>
        <strain evidence="3">CM1001059</strain>
    </source>
</reference>
<reference evidence="4" key="1">
    <citation type="submission" date="2014-01" db="EMBL/GenBank/DDBJ databases">
        <title>The Genome Sequence of Anopheles melas CM1001059_A (V2).</title>
        <authorList>
            <consortium name="The Broad Institute Genomics Platform"/>
            <person name="Neafsey D.E."/>
            <person name="Besansky N."/>
            <person name="Howell P."/>
            <person name="Walton C."/>
            <person name="Young S.K."/>
            <person name="Zeng Q."/>
            <person name="Gargeya S."/>
            <person name="Fitzgerald M."/>
            <person name="Haas B."/>
            <person name="Abouelleil A."/>
            <person name="Allen A.W."/>
            <person name="Alvarado L."/>
            <person name="Arachchi H.M."/>
            <person name="Berlin A.M."/>
            <person name="Chapman S.B."/>
            <person name="Gainer-Dewar J."/>
            <person name="Goldberg J."/>
            <person name="Griggs A."/>
            <person name="Gujja S."/>
            <person name="Hansen M."/>
            <person name="Howarth C."/>
            <person name="Imamovic A."/>
            <person name="Ireland A."/>
            <person name="Larimer J."/>
            <person name="McCowan C."/>
            <person name="Murphy C."/>
            <person name="Pearson M."/>
            <person name="Poon T.W."/>
            <person name="Priest M."/>
            <person name="Roberts A."/>
            <person name="Saif S."/>
            <person name="Shea T."/>
            <person name="Sisk P."/>
            <person name="Sykes S."/>
            <person name="Wortman J."/>
            <person name="Nusbaum C."/>
            <person name="Birren B."/>
        </authorList>
    </citation>
    <scope>NUCLEOTIDE SEQUENCE [LARGE SCALE GENOMIC DNA]</scope>
    <source>
        <strain evidence="4">CM1001059</strain>
    </source>
</reference>
<sequence length="376" mass="40882">MMDCTHSGNGGSGVSGTSTGCHKNDLNLLVKNIVKILLTTSKYLHCPFCADEYLFEFTLKHHLLKNHERDLEKIVHSPDASIRFCESNICPYCGALFYYISALPKHIMNSHSRECLMKWQAIEQENSLVRKLANDPSIQCVPCSPGLSDFFDELTTTTTAAAAATGGDAGRPTGGSRNIMQLTKPSPLLKTALRNVNRITVAANGGAGNGGNGGIDPTGTSAWSSFGFDGTQTRRSSNLTNQSVRRELNFGDDRPSGRREDGCSPVSGSPSLCNLIAGSCSPSPSSESISSARKPKFQRKRFNLRSIKPKLNFRKYVLSKFSRKYHCKIVTSTPNNFLDDGLSSGGGCGGGGGSSSSRDTTRFLHNQERWNRIHFE</sequence>
<dbReference type="Proteomes" id="UP000075902">
    <property type="component" value="Unassembled WGS sequence"/>
</dbReference>
<evidence type="ECO:0000313" key="3">
    <source>
        <dbReference type="EnsemblMetazoa" id="AMEC016800-PA"/>
    </source>
</evidence>
<dbReference type="PROSITE" id="PS00028">
    <property type="entry name" value="ZINC_FINGER_C2H2_1"/>
    <property type="match status" value="1"/>
</dbReference>
<keyword evidence="4" id="KW-1185">Reference proteome</keyword>
<keyword evidence="1" id="KW-0479">Metal-binding</keyword>
<evidence type="ECO:0000259" key="2">
    <source>
        <dbReference type="PROSITE" id="PS50157"/>
    </source>
</evidence>
<dbReference type="VEuPathDB" id="VectorBase:AMEC016800"/>
<organism evidence="3 4">
    <name type="scientific">Anopheles melas</name>
    <dbReference type="NCBI Taxonomy" id="34690"/>
    <lineage>
        <taxon>Eukaryota</taxon>
        <taxon>Metazoa</taxon>
        <taxon>Ecdysozoa</taxon>
        <taxon>Arthropoda</taxon>
        <taxon>Hexapoda</taxon>
        <taxon>Insecta</taxon>
        <taxon>Pterygota</taxon>
        <taxon>Neoptera</taxon>
        <taxon>Endopterygota</taxon>
        <taxon>Diptera</taxon>
        <taxon>Nematocera</taxon>
        <taxon>Culicoidea</taxon>
        <taxon>Culicidae</taxon>
        <taxon>Anophelinae</taxon>
        <taxon>Anopheles</taxon>
    </lineage>
</organism>
<name>A0A182UAC2_9DIPT</name>